<dbReference type="SMART" id="SM00320">
    <property type="entry name" value="WD40"/>
    <property type="match status" value="3"/>
</dbReference>
<dbReference type="InterPro" id="IPR015943">
    <property type="entry name" value="WD40/YVTN_repeat-like_dom_sf"/>
</dbReference>
<dbReference type="Pfam" id="PF00400">
    <property type="entry name" value="WD40"/>
    <property type="match status" value="3"/>
</dbReference>
<evidence type="ECO:0000256" key="3">
    <source>
        <dbReference type="PROSITE-ProRule" id="PRU00221"/>
    </source>
</evidence>
<evidence type="ECO:0000256" key="2">
    <source>
        <dbReference type="ARBA" id="ARBA00022737"/>
    </source>
</evidence>
<feature type="region of interest" description="Disordered" evidence="4">
    <location>
        <begin position="1580"/>
        <end position="1603"/>
    </location>
</feature>
<name>A0A8H5CMJ5_9AGAR</name>
<gene>
    <name evidence="6" type="ORF">D9756_011528</name>
</gene>
<dbReference type="InterPro" id="IPR001680">
    <property type="entry name" value="WD40_rpt"/>
</dbReference>
<sequence>MGVYNSSLGTLCSFSSENRTNNVSSSLPLNAGASVVDWSAGGMAATPTMAGPEQGELTLLKRETRSGSVLDWQQLANVDMRHVRGGSDDNANKQERDQEDCNRKQEKWTVQYPNQLSLLLRAPTLVTHMLAQTPAYPNMPVAAQARSAMMQQMRAVQRACVLGRMCWWLLVKFDGLVNGCQRARWRGKIVSFFSHPHKMAQYGSGIVVRGVWSLILQGSYRALECLRPQARPKFWDLRLGYSESILDYFQKWATHESCNERPSHDADAQPVLNIFPHHALLWNLSINEAQTTPSKRPKLIEPGNSGASPSTKLPQHGQDPSHSTVLNSAITPGSQLQDPRDQHQDAPSFFSNASGFQIHNSTIIGSVVQCADAAKLPFPDSYVPDGQKLRKALVGGLEFIPLAKECMKDTRVAILSDVDDRVRDHEGSNIIWIKGFPGVGKSALASTIVSRLRGRGELLSYFVFDRAKPTITTTRAFWRRVAWDLARLYPAVRPSLLKQIDDETLDVNTPNIGSLFTSLIIKPLSGLSGGDLSSVRLHHPVVVVIDATDECGGLEGPRSDDRKTLLKTLQQWHSELPKNFKVVVTSREEDDIKRHISPISTHIHISIDTNEASSDIRKYLEGHLGDIASAYSELPVDWVCQTANHLAKRAAGVFIWATTIANFIEAGEPQSQLEDIDAGLGLGGEEGSLYALYANILKISFKNLHGKQMEAFKCVVGAVIFAQRPFHNSEFAAINPVVTGSMLEYIRNGMRSVIDQGPTLHFVHQSFVDFLLSPGCPGEFAIREPEQQHQLSTLCLTTMSKQLRFNICGLETSSLENMDVPDIETKVEVGIPSLLSYSCCFVADHLCHTAFDECLMDGVRVVFKEKLLYWLEAMSLLEEVHRVVPILRMVVDWITARDGVLTEFVCDALRFVMAFTIPMMESAPHIYLSALPFAPKESLVAKYFLPGFPQLLALDTGKPSHWSPCVFVSEYHKGPIYAIAFSPDETIFASGDWDGTICIWDSATGILISGPFFRSGRNSFPIESLDFSPDGKYLVSTRGNQGIVIWDVERDKEHLCFGDFSERPGSALLHGDTEEEIRSAVYTKDGNMIVSRSSYGDLPDDRWDCCCRVRLWDASTGTLAHILLDLPRSTNDYLLSPNAHFLASLSNDPAVLRVWELTERPPRRVIEQDDIGERSFGSSLVFSPDGKFLLVVTRTPEEVYMAHLWRMDTHTLVGPTISLGPGSGTYVLYSCGADNLAIGVHGKVLAKILDAITGDMVYCSEEPNRVWCCSPSRNGRRILLGYVDGTIRMWDYHRYTQVSHVINSATDDDSKDLAGWVKPVFSPCGKTLAVSYEDKIRLLDVTTGEPINLSHRIQTKSDMLAFSRDGRYIASLTTRRNRDELPVANIWDTNTGMNHHCLVITDAAKEGHFDLFFAPSNNQLVLCGSVEGGEEERYVIHIWEDDVLDEPFTKVTLPRPKSCNTNLAAPELVLSPDTLTALVLEHTTSGAIVHCHRRSSIEEQFTSHALFDRTAIGQRFPGGQTKQHSRPVDNFLHQLYQWATTQGYRVNYESGRRKHGQRFLGDKSRYGTQLHSDIQLDEPQTFSIQPSDPPSLSPPLRKNSTSPGFHAPVEVGTPSLTITCGVLTHPPSPQRNEPAEVRNGRLYTAGDGVSVHCWRGLWVGRGVSRSLGCDDSWEGNRVASMEPLSSFVFELETDGDSHAFRSTQDNAQEHNITHFNSSPLLTSLLHCSRCNHSQLDPLINAITGSANEGISGVIASPLRALHSFLPQNPLIARLPVGVIVLVVDGIASGNCNTHNGKTWAWRACAVGARNG</sequence>
<dbReference type="PANTHER" id="PTHR10039:SF14">
    <property type="entry name" value="NACHT DOMAIN-CONTAINING PROTEIN"/>
    <property type="match status" value="1"/>
</dbReference>
<evidence type="ECO:0000313" key="6">
    <source>
        <dbReference type="EMBL" id="KAF5344552.1"/>
    </source>
</evidence>
<organism evidence="6 7">
    <name type="scientific">Leucocoprinus leucothites</name>
    <dbReference type="NCBI Taxonomy" id="201217"/>
    <lineage>
        <taxon>Eukaryota</taxon>
        <taxon>Fungi</taxon>
        <taxon>Dikarya</taxon>
        <taxon>Basidiomycota</taxon>
        <taxon>Agaricomycotina</taxon>
        <taxon>Agaricomycetes</taxon>
        <taxon>Agaricomycetidae</taxon>
        <taxon>Agaricales</taxon>
        <taxon>Agaricineae</taxon>
        <taxon>Agaricaceae</taxon>
        <taxon>Leucocoprinus</taxon>
    </lineage>
</organism>
<dbReference type="Gene3D" id="3.40.50.300">
    <property type="entry name" value="P-loop containing nucleotide triphosphate hydrolases"/>
    <property type="match status" value="1"/>
</dbReference>
<dbReference type="SUPFAM" id="SSF50978">
    <property type="entry name" value="WD40 repeat-like"/>
    <property type="match status" value="1"/>
</dbReference>
<dbReference type="PROSITE" id="PS50082">
    <property type="entry name" value="WD_REPEATS_2"/>
    <property type="match status" value="2"/>
</dbReference>
<dbReference type="PROSITE" id="PS50294">
    <property type="entry name" value="WD_REPEATS_REGION"/>
    <property type="match status" value="1"/>
</dbReference>
<dbReference type="EMBL" id="JAACJO010000061">
    <property type="protein sequence ID" value="KAF5344552.1"/>
    <property type="molecule type" value="Genomic_DNA"/>
</dbReference>
<dbReference type="PROSITE" id="PS00678">
    <property type="entry name" value="WD_REPEATS_1"/>
    <property type="match status" value="1"/>
</dbReference>
<dbReference type="InterPro" id="IPR019775">
    <property type="entry name" value="WD40_repeat_CS"/>
</dbReference>
<feature type="region of interest" description="Disordered" evidence="4">
    <location>
        <begin position="81"/>
        <end position="105"/>
    </location>
</feature>
<proteinExistence type="predicted"/>
<dbReference type="SUPFAM" id="SSF52540">
    <property type="entry name" value="P-loop containing nucleoside triphosphate hydrolases"/>
    <property type="match status" value="1"/>
</dbReference>
<dbReference type="Gene3D" id="2.130.10.10">
    <property type="entry name" value="YVTN repeat-like/Quinoprotein amine dehydrogenase"/>
    <property type="match status" value="3"/>
</dbReference>
<dbReference type="InterPro" id="IPR036322">
    <property type="entry name" value="WD40_repeat_dom_sf"/>
</dbReference>
<feature type="repeat" description="WD" evidence="3">
    <location>
        <begin position="1022"/>
        <end position="1049"/>
    </location>
</feature>
<dbReference type="Proteomes" id="UP000559027">
    <property type="component" value="Unassembled WGS sequence"/>
</dbReference>
<keyword evidence="1 3" id="KW-0853">WD repeat</keyword>
<evidence type="ECO:0000256" key="1">
    <source>
        <dbReference type="ARBA" id="ARBA00022574"/>
    </source>
</evidence>
<protein>
    <recommendedName>
        <fullName evidence="5">Nephrocystin 3-like N-terminal domain-containing protein</fullName>
    </recommendedName>
</protein>
<dbReference type="InterPro" id="IPR027417">
    <property type="entry name" value="P-loop_NTPase"/>
</dbReference>
<evidence type="ECO:0000313" key="7">
    <source>
        <dbReference type="Proteomes" id="UP000559027"/>
    </source>
</evidence>
<evidence type="ECO:0000259" key="5">
    <source>
        <dbReference type="Pfam" id="PF24883"/>
    </source>
</evidence>
<dbReference type="InterPro" id="IPR056884">
    <property type="entry name" value="NPHP3-like_N"/>
</dbReference>
<dbReference type="OrthoDB" id="163438at2759"/>
<comment type="caution">
    <text evidence="6">The sequence shown here is derived from an EMBL/GenBank/DDBJ whole genome shotgun (WGS) entry which is preliminary data.</text>
</comment>
<evidence type="ECO:0000256" key="4">
    <source>
        <dbReference type="SAM" id="MobiDB-lite"/>
    </source>
</evidence>
<feature type="domain" description="Nephrocystin 3-like N-terminal" evidence="5">
    <location>
        <begin position="423"/>
        <end position="587"/>
    </location>
</feature>
<keyword evidence="2" id="KW-0677">Repeat</keyword>
<reference evidence="6 7" key="1">
    <citation type="journal article" date="2020" name="ISME J.">
        <title>Uncovering the hidden diversity of litter-decomposition mechanisms in mushroom-forming fungi.</title>
        <authorList>
            <person name="Floudas D."/>
            <person name="Bentzer J."/>
            <person name="Ahren D."/>
            <person name="Johansson T."/>
            <person name="Persson P."/>
            <person name="Tunlid A."/>
        </authorList>
    </citation>
    <scope>NUCLEOTIDE SEQUENCE [LARGE SCALE GENOMIC DNA]</scope>
    <source>
        <strain evidence="6 7">CBS 146.42</strain>
    </source>
</reference>
<keyword evidence="7" id="KW-1185">Reference proteome</keyword>
<feature type="compositionally biased region" description="Polar residues" evidence="4">
    <location>
        <begin position="305"/>
        <end position="337"/>
    </location>
</feature>
<feature type="region of interest" description="Disordered" evidence="4">
    <location>
        <begin position="294"/>
        <end position="349"/>
    </location>
</feature>
<accession>A0A8H5CMJ5</accession>
<dbReference type="Pfam" id="PF24883">
    <property type="entry name" value="NPHP3_N"/>
    <property type="match status" value="1"/>
</dbReference>
<feature type="repeat" description="WD" evidence="3">
    <location>
        <begin position="969"/>
        <end position="1001"/>
    </location>
</feature>
<dbReference type="PANTHER" id="PTHR10039">
    <property type="entry name" value="AMELOGENIN"/>
    <property type="match status" value="1"/>
</dbReference>